<evidence type="ECO:0000313" key="6">
    <source>
        <dbReference type="Proteomes" id="UP000294980"/>
    </source>
</evidence>
<organism evidence="5 6">
    <name type="scientific">Chromatocurvus halotolerans</name>
    <dbReference type="NCBI Taxonomy" id="1132028"/>
    <lineage>
        <taxon>Bacteria</taxon>
        <taxon>Pseudomonadati</taxon>
        <taxon>Pseudomonadota</taxon>
        <taxon>Gammaproteobacteria</taxon>
        <taxon>Cellvibrionales</taxon>
        <taxon>Halieaceae</taxon>
        <taxon>Chromatocurvus</taxon>
    </lineage>
</organism>
<dbReference type="EMBL" id="SLWX01000001">
    <property type="protein sequence ID" value="TCO78397.1"/>
    <property type="molecule type" value="Genomic_DNA"/>
</dbReference>
<feature type="domain" description="NodB homology" evidence="4">
    <location>
        <begin position="78"/>
        <end position="353"/>
    </location>
</feature>
<reference evidence="5 6" key="1">
    <citation type="submission" date="2019-03" db="EMBL/GenBank/DDBJ databases">
        <title>Genomic Encyclopedia of Type Strains, Phase IV (KMG-IV): sequencing the most valuable type-strain genomes for metagenomic binning, comparative biology and taxonomic classification.</title>
        <authorList>
            <person name="Goeker M."/>
        </authorList>
    </citation>
    <scope>NUCLEOTIDE SEQUENCE [LARGE SCALE GENOMIC DNA]</scope>
    <source>
        <strain evidence="5 6">DSM 23344</strain>
    </source>
</reference>
<accession>A0A4R2KZN5</accession>
<dbReference type="Gene3D" id="3.20.20.370">
    <property type="entry name" value="Glycoside hydrolase/deacetylase"/>
    <property type="match status" value="1"/>
</dbReference>
<evidence type="ECO:0000259" key="4">
    <source>
        <dbReference type="PROSITE" id="PS51677"/>
    </source>
</evidence>
<dbReference type="InterPro" id="IPR051398">
    <property type="entry name" value="Polysacch_Deacetylase"/>
</dbReference>
<dbReference type="Proteomes" id="UP000294980">
    <property type="component" value="Unassembled WGS sequence"/>
</dbReference>
<evidence type="ECO:0000313" key="5">
    <source>
        <dbReference type="EMBL" id="TCO78397.1"/>
    </source>
</evidence>
<evidence type="ECO:0000256" key="2">
    <source>
        <dbReference type="ARBA" id="ARBA00022729"/>
    </source>
</evidence>
<dbReference type="GO" id="GO:0005975">
    <property type="term" value="P:carbohydrate metabolic process"/>
    <property type="evidence" value="ECO:0007669"/>
    <property type="project" value="InterPro"/>
</dbReference>
<keyword evidence="6" id="KW-1185">Reference proteome</keyword>
<dbReference type="PANTHER" id="PTHR34216">
    <property type="match status" value="1"/>
</dbReference>
<evidence type="ECO:0000256" key="3">
    <source>
        <dbReference type="SAM" id="SignalP"/>
    </source>
</evidence>
<keyword evidence="2 3" id="KW-0732">Signal</keyword>
<dbReference type="GO" id="GO:0005576">
    <property type="term" value="C:extracellular region"/>
    <property type="evidence" value="ECO:0007669"/>
    <property type="project" value="UniProtKB-SubCell"/>
</dbReference>
<dbReference type="InterPro" id="IPR002509">
    <property type="entry name" value="NODB_dom"/>
</dbReference>
<comment type="caution">
    <text evidence="5">The sequence shown here is derived from an EMBL/GenBank/DDBJ whole genome shotgun (WGS) entry which is preliminary data.</text>
</comment>
<feature type="chain" id="PRO_5020893311" evidence="3">
    <location>
        <begin position="20"/>
        <end position="353"/>
    </location>
</feature>
<dbReference type="PANTHER" id="PTHR34216:SF3">
    <property type="entry name" value="POLY-BETA-1,6-N-ACETYL-D-GLUCOSAMINE N-DEACETYLASE"/>
    <property type="match status" value="1"/>
</dbReference>
<sequence length="353" mass="38172">MRRPLLTLLACILAVKAAADHGVILMYHHVDERTPASTSVTPAQFRQHLDFIEENGFAVVPLPVLLDSVYHGGTLPANAVAITFDDAYESVYREAFPELQSRNMPFTVFVATDAVDQQQQHSLSWEQMRDLADSGLAAFGAHSVTHSHLLQGSERGASKAWVARVEAEVDDSVARLETELPGTSVTAFAYPFGEYSAALEAVLASRNLYGLAQQSGAVGRTTPATGIPRFPMATGYDSTTRLATALNARPLPVSDVEAGDTLIAQGDAAPDSLRFKLPADGPYRRDALACYSSSGDALTISMRDTTVTVALPDLRPGRNKINCTAPSTEKSGEFFWYSRQWVVADSEGAWLSY</sequence>
<dbReference type="Pfam" id="PF01522">
    <property type="entry name" value="Polysacc_deac_1"/>
    <property type="match status" value="1"/>
</dbReference>
<proteinExistence type="predicted"/>
<dbReference type="SUPFAM" id="SSF88713">
    <property type="entry name" value="Glycoside hydrolase/deacetylase"/>
    <property type="match status" value="1"/>
</dbReference>
<protein>
    <submittedName>
        <fullName evidence="5">Polysaccharide deacetylase</fullName>
    </submittedName>
</protein>
<gene>
    <name evidence="5" type="ORF">EV688_101214</name>
</gene>
<dbReference type="CDD" id="cd10973">
    <property type="entry name" value="CE4_DAC_u4_5s"/>
    <property type="match status" value="1"/>
</dbReference>
<dbReference type="PROSITE" id="PS51677">
    <property type="entry name" value="NODB"/>
    <property type="match status" value="1"/>
</dbReference>
<dbReference type="RefSeq" id="WP_117316493.1">
    <property type="nucleotide sequence ID" value="NZ_QQSW01000006.1"/>
</dbReference>
<dbReference type="GO" id="GO:0016810">
    <property type="term" value="F:hydrolase activity, acting on carbon-nitrogen (but not peptide) bonds"/>
    <property type="evidence" value="ECO:0007669"/>
    <property type="project" value="InterPro"/>
</dbReference>
<dbReference type="InterPro" id="IPR011330">
    <property type="entry name" value="Glyco_hydro/deAcase_b/a-brl"/>
</dbReference>
<dbReference type="AlphaFoldDB" id="A0A4R2KZN5"/>
<feature type="signal peptide" evidence="3">
    <location>
        <begin position="1"/>
        <end position="19"/>
    </location>
</feature>
<name>A0A4R2KZN5_9GAMM</name>
<dbReference type="OrthoDB" id="9814639at2"/>
<comment type="subcellular location">
    <subcellularLocation>
        <location evidence="1">Secreted</location>
    </subcellularLocation>
</comment>
<evidence type="ECO:0000256" key="1">
    <source>
        <dbReference type="ARBA" id="ARBA00004613"/>
    </source>
</evidence>